<dbReference type="SUPFAM" id="SSF54593">
    <property type="entry name" value="Glyoxalase/Bleomycin resistance protein/Dihydroxybiphenyl dioxygenase"/>
    <property type="match status" value="1"/>
</dbReference>
<dbReference type="EMBL" id="FMAF01000001">
    <property type="protein sequence ID" value="SCB09993.1"/>
    <property type="molecule type" value="Genomic_DNA"/>
</dbReference>
<dbReference type="PROSITE" id="PS51819">
    <property type="entry name" value="VOC"/>
    <property type="match status" value="1"/>
</dbReference>
<evidence type="ECO:0000313" key="3">
    <source>
        <dbReference type="Proteomes" id="UP000199205"/>
    </source>
</evidence>
<dbReference type="InterPro" id="IPR029068">
    <property type="entry name" value="Glyas_Bleomycin-R_OHBP_Dase"/>
</dbReference>
<dbReference type="RefSeq" id="WP_092572923.1">
    <property type="nucleotide sequence ID" value="NZ_FMAF01000001.1"/>
</dbReference>
<sequence length="125" mass="14227">MKLRLELFVTDVQASIEFYRRVLNFQVIGQASADYTMLTNGEAAISVNKREALGHDHPLRATDGERLGLGVEIVLNVADIEGFYETIRTRGHPVSELVLQPWGLRDFRIIDPDGYYIRVTSRHRA</sequence>
<dbReference type="InterPro" id="IPR004360">
    <property type="entry name" value="Glyas_Fos-R_dOase_dom"/>
</dbReference>
<protein>
    <recommendedName>
        <fullName evidence="1">VOC domain-containing protein</fullName>
    </recommendedName>
</protein>
<reference evidence="2 3" key="1">
    <citation type="submission" date="2016-08" db="EMBL/GenBank/DDBJ databases">
        <authorList>
            <person name="Seilhamer J.J."/>
        </authorList>
    </citation>
    <scope>NUCLEOTIDE SEQUENCE [LARGE SCALE GENOMIC DNA]</scope>
    <source>
        <strain evidence="2 3">P1-7</strain>
    </source>
</reference>
<accession>A0A1C3U3B1</accession>
<dbReference type="Gene3D" id="3.10.180.10">
    <property type="entry name" value="2,3-Dihydroxybiphenyl 1,2-Dioxygenase, domain 1"/>
    <property type="match status" value="1"/>
</dbReference>
<dbReference type="AlphaFoldDB" id="A0A1C3U3B1"/>
<name>A0A1C3U3B1_9HYPH</name>
<evidence type="ECO:0000313" key="2">
    <source>
        <dbReference type="EMBL" id="SCB09993.1"/>
    </source>
</evidence>
<gene>
    <name evidence="2" type="ORF">GA0061101_101433</name>
</gene>
<proteinExistence type="predicted"/>
<evidence type="ECO:0000259" key="1">
    <source>
        <dbReference type="PROSITE" id="PS51819"/>
    </source>
</evidence>
<feature type="domain" description="VOC" evidence="1">
    <location>
        <begin position="1"/>
        <end position="122"/>
    </location>
</feature>
<organism evidence="2 3">
    <name type="scientific">Rhizobium lusitanum</name>
    <dbReference type="NCBI Taxonomy" id="293958"/>
    <lineage>
        <taxon>Bacteria</taxon>
        <taxon>Pseudomonadati</taxon>
        <taxon>Pseudomonadota</taxon>
        <taxon>Alphaproteobacteria</taxon>
        <taxon>Hyphomicrobiales</taxon>
        <taxon>Rhizobiaceae</taxon>
        <taxon>Rhizobium/Agrobacterium group</taxon>
        <taxon>Rhizobium</taxon>
    </lineage>
</organism>
<dbReference type="Proteomes" id="UP000199205">
    <property type="component" value="Unassembled WGS sequence"/>
</dbReference>
<dbReference type="Pfam" id="PF00903">
    <property type="entry name" value="Glyoxalase"/>
    <property type="match status" value="1"/>
</dbReference>
<dbReference type="InterPro" id="IPR037523">
    <property type="entry name" value="VOC_core"/>
</dbReference>
<dbReference type="OrthoDB" id="284897at2"/>